<keyword evidence="3" id="KW-0238">DNA-binding</keyword>
<dbReference type="PROSITE" id="PS50048">
    <property type="entry name" value="ZN2_CY6_FUNGAL_2"/>
    <property type="match status" value="1"/>
</dbReference>
<dbReference type="PANTHER" id="PTHR47425">
    <property type="entry name" value="FARB-RELATED"/>
    <property type="match status" value="1"/>
</dbReference>
<evidence type="ECO:0000259" key="7">
    <source>
        <dbReference type="PROSITE" id="PS50048"/>
    </source>
</evidence>
<dbReference type="Pfam" id="PF04082">
    <property type="entry name" value="Fungal_trans"/>
    <property type="match status" value="1"/>
</dbReference>
<feature type="region of interest" description="Disordered" evidence="6">
    <location>
        <begin position="1"/>
        <end position="35"/>
    </location>
</feature>
<dbReference type="GO" id="GO:0003677">
    <property type="term" value="F:DNA binding"/>
    <property type="evidence" value="ECO:0007669"/>
    <property type="project" value="UniProtKB-KW"/>
</dbReference>
<feature type="region of interest" description="Disordered" evidence="6">
    <location>
        <begin position="790"/>
        <end position="834"/>
    </location>
</feature>
<keyword evidence="9" id="KW-1185">Reference proteome</keyword>
<dbReference type="Gene3D" id="4.10.240.10">
    <property type="entry name" value="Zn(2)-C6 fungal-type DNA-binding domain"/>
    <property type="match status" value="1"/>
</dbReference>
<dbReference type="Pfam" id="PF00172">
    <property type="entry name" value="Zn_clus"/>
    <property type="match status" value="1"/>
</dbReference>
<dbReference type="InterPro" id="IPR036864">
    <property type="entry name" value="Zn2-C6_fun-type_DNA-bd_sf"/>
</dbReference>
<feature type="region of interest" description="Disordered" evidence="6">
    <location>
        <begin position="751"/>
        <end position="774"/>
    </location>
</feature>
<dbReference type="OrthoDB" id="4161332at2759"/>
<comment type="caution">
    <text evidence="8">The sequence shown here is derived from an EMBL/GenBank/DDBJ whole genome shotgun (WGS) entry which is preliminary data.</text>
</comment>
<feature type="compositionally biased region" description="Polar residues" evidence="6">
    <location>
        <begin position="664"/>
        <end position="676"/>
    </location>
</feature>
<dbReference type="CDD" id="cd12148">
    <property type="entry name" value="fungal_TF_MHR"/>
    <property type="match status" value="1"/>
</dbReference>
<gene>
    <name evidence="8" type="ORF">GX51_00760</name>
</gene>
<dbReference type="InterPro" id="IPR052761">
    <property type="entry name" value="Fungal_Detox/Toxin_TFs"/>
</dbReference>
<dbReference type="InterPro" id="IPR007219">
    <property type="entry name" value="XnlR_reg_dom"/>
</dbReference>
<feature type="compositionally biased region" description="Polar residues" evidence="6">
    <location>
        <begin position="7"/>
        <end position="32"/>
    </location>
</feature>
<dbReference type="GO" id="GO:0008270">
    <property type="term" value="F:zinc ion binding"/>
    <property type="evidence" value="ECO:0007669"/>
    <property type="project" value="InterPro"/>
</dbReference>
<feature type="compositionally biased region" description="Low complexity" evidence="6">
    <location>
        <begin position="799"/>
        <end position="811"/>
    </location>
</feature>
<dbReference type="GO" id="GO:0000981">
    <property type="term" value="F:DNA-binding transcription factor activity, RNA polymerase II-specific"/>
    <property type="evidence" value="ECO:0007669"/>
    <property type="project" value="InterPro"/>
</dbReference>
<keyword evidence="5" id="KW-0539">Nucleus</keyword>
<keyword evidence="2" id="KW-0805">Transcription regulation</keyword>
<dbReference type="GO" id="GO:0006351">
    <property type="term" value="P:DNA-templated transcription"/>
    <property type="evidence" value="ECO:0007669"/>
    <property type="project" value="InterPro"/>
</dbReference>
<keyword evidence="1" id="KW-0479">Metal-binding</keyword>
<dbReference type="PANTHER" id="PTHR47425:SF2">
    <property type="entry name" value="FARB-RELATED"/>
    <property type="match status" value="1"/>
</dbReference>
<accession>A0A2B7XL31</accession>
<evidence type="ECO:0000313" key="9">
    <source>
        <dbReference type="Proteomes" id="UP000224080"/>
    </source>
</evidence>
<keyword evidence="4" id="KW-0804">Transcription</keyword>
<dbReference type="SMART" id="SM00066">
    <property type="entry name" value="GAL4"/>
    <property type="match status" value="1"/>
</dbReference>
<evidence type="ECO:0000313" key="8">
    <source>
        <dbReference type="EMBL" id="PGH09318.1"/>
    </source>
</evidence>
<dbReference type="InterPro" id="IPR001138">
    <property type="entry name" value="Zn2Cys6_DnaBD"/>
</dbReference>
<dbReference type="AlphaFoldDB" id="A0A2B7XL31"/>
<evidence type="ECO:0000256" key="6">
    <source>
        <dbReference type="SAM" id="MobiDB-lite"/>
    </source>
</evidence>
<feature type="region of interest" description="Disordered" evidence="6">
    <location>
        <begin position="645"/>
        <end position="684"/>
    </location>
</feature>
<evidence type="ECO:0000256" key="3">
    <source>
        <dbReference type="ARBA" id="ARBA00023125"/>
    </source>
</evidence>
<evidence type="ECO:0000256" key="1">
    <source>
        <dbReference type="ARBA" id="ARBA00022723"/>
    </source>
</evidence>
<name>A0A2B7XL31_9EURO</name>
<feature type="compositionally biased region" description="Low complexity" evidence="6">
    <location>
        <begin position="825"/>
        <end position="834"/>
    </location>
</feature>
<proteinExistence type="predicted"/>
<evidence type="ECO:0000256" key="2">
    <source>
        <dbReference type="ARBA" id="ARBA00023015"/>
    </source>
</evidence>
<dbReference type="Proteomes" id="UP000224080">
    <property type="component" value="Unassembled WGS sequence"/>
</dbReference>
<dbReference type="SUPFAM" id="SSF57701">
    <property type="entry name" value="Zn2/Cys6 DNA-binding domain"/>
    <property type="match status" value="1"/>
</dbReference>
<organism evidence="8 9">
    <name type="scientific">Blastomyces parvus</name>
    <dbReference type="NCBI Taxonomy" id="2060905"/>
    <lineage>
        <taxon>Eukaryota</taxon>
        <taxon>Fungi</taxon>
        <taxon>Dikarya</taxon>
        <taxon>Ascomycota</taxon>
        <taxon>Pezizomycotina</taxon>
        <taxon>Eurotiomycetes</taxon>
        <taxon>Eurotiomycetidae</taxon>
        <taxon>Onygenales</taxon>
        <taxon>Ajellomycetaceae</taxon>
        <taxon>Blastomyces</taxon>
    </lineage>
</organism>
<feature type="domain" description="Zn(2)-C6 fungal-type" evidence="7">
    <location>
        <begin position="42"/>
        <end position="74"/>
    </location>
</feature>
<feature type="compositionally biased region" description="Polar residues" evidence="6">
    <location>
        <begin position="645"/>
        <end position="656"/>
    </location>
</feature>
<dbReference type="STRING" id="2060905.A0A2B7XL31"/>
<feature type="compositionally biased region" description="Low complexity" evidence="6">
    <location>
        <begin position="758"/>
        <end position="774"/>
    </location>
</feature>
<dbReference type="CDD" id="cd00067">
    <property type="entry name" value="GAL4"/>
    <property type="match status" value="1"/>
</dbReference>
<protein>
    <recommendedName>
        <fullName evidence="7">Zn(2)-C6 fungal-type domain-containing protein</fullName>
    </recommendedName>
</protein>
<reference evidence="8 9" key="1">
    <citation type="submission" date="2017-10" db="EMBL/GenBank/DDBJ databases">
        <title>Comparative genomics in systemic dimorphic fungi from Ajellomycetaceae.</title>
        <authorList>
            <person name="Munoz J.F."/>
            <person name="Mcewen J.G."/>
            <person name="Clay O.K."/>
            <person name="Cuomo C.A."/>
        </authorList>
    </citation>
    <scope>NUCLEOTIDE SEQUENCE [LARGE SCALE GENOMIC DNA]</scope>
    <source>
        <strain evidence="8 9">UAMH130</strain>
    </source>
</reference>
<dbReference type="PROSITE" id="PS00463">
    <property type="entry name" value="ZN2_CY6_FUNGAL_1"/>
    <property type="match status" value="1"/>
</dbReference>
<evidence type="ECO:0000256" key="5">
    <source>
        <dbReference type="ARBA" id="ARBA00023242"/>
    </source>
</evidence>
<sequence>MDLALRDSSSAQPSQQLESFSSLPQTRNMDSSQRPRKRARMACTWCHERKVRCDVSIHGSPCTNCRLDGHECTIRSSACRGRGARTQLQWPEHFQNGALVHKSDPVSRMGPMESILSKPTFPQYIDPNRQPPFFGEMWGERETQFEMFRSMNPHLPRTFLPISSDSPNGESNVIFSFYRFIELRDLHTLPSEDVKFLEMKGCLHVPSGPVLDEFVRQYFLHVHPCLPVLNEADFWSMYANRSDGTKKPRAISLFIVQAMFFASCAFVPSNVIKSAGFVDSRTARNILYRRAKLLFDLNAENDVLAKAQGAILLTYQSSSIDFHAGSLWLTTAIQHAILYGAHLYNNKSNVNDPHRGTKKRLWWSILLRDRILPLGLRRYPQITPQHFDLSLDCLTEEDLQDEIYNSEVYNAETKRILANVLRVQCQLAIVLTGVIMIVYAPNGFSQPKSMTEKEFLKSLREIEDIRASLAQWANEAKSAFGSIFASDGVHESVTLYSNLTFMYYHTARVALCHNQALTIETHQNFIAETYNKRLEGIKDELEDAALGITRSVKRLLMRGVARHLPISAIAYTALPLVLNALDVKLSGTTSQSATRKRRLSYYAEVMQLYRNRYDGTDYVALLIQEVLRFAETQNLLISFQPNETASITSSPNASSDNGKEDTNKSSPVTEASNGPDPSNKRTKSWSEVFIRQPRFYLRLSLSIDFAFSRGQYPRDADLPALVRELHLRQDSDQAIKTMQPTIPVEVRLKGLPPLTKSQPQPANQQQEEQEQQQLADQFNLQNADVFYGIDGMTKVPSPEQQQQQQEQQEQQSHQLLASHPPPAENNLTPQLTTEPLPLTLNNSTPSPVNLREVNLDFLDLESPLFDNLGGGVEFGIRADDREEDGDVGFGKIGSSEWVDGILEEIITLVHT</sequence>
<evidence type="ECO:0000256" key="4">
    <source>
        <dbReference type="ARBA" id="ARBA00023163"/>
    </source>
</evidence>
<dbReference type="EMBL" id="PDNC01000005">
    <property type="protein sequence ID" value="PGH09318.1"/>
    <property type="molecule type" value="Genomic_DNA"/>
</dbReference>